<name>A0A5C6ZFR7_9FLAO</name>
<dbReference type="AlphaFoldDB" id="A0A5C6ZFR7"/>
<reference evidence="3 4" key="1">
    <citation type="submission" date="2019-08" db="EMBL/GenBank/DDBJ databases">
        <title>Genomes of Subsaximicrobium wynnwilliamsii strains.</title>
        <authorList>
            <person name="Bowman J.P."/>
        </authorList>
    </citation>
    <scope>NUCLEOTIDE SEQUENCE [LARGE SCALE GENOMIC DNA]</scope>
    <source>
        <strain evidence="3 4">2-80-2</strain>
    </source>
</reference>
<dbReference type="RefSeq" id="WP_147086571.1">
    <property type="nucleotide sequence ID" value="NZ_VORM01000005.1"/>
</dbReference>
<dbReference type="Gene3D" id="3.30.450.20">
    <property type="entry name" value="PAS domain"/>
    <property type="match status" value="1"/>
</dbReference>
<dbReference type="Proteomes" id="UP000321578">
    <property type="component" value="Unassembled WGS sequence"/>
</dbReference>
<dbReference type="CDD" id="cd00130">
    <property type="entry name" value="PAS"/>
    <property type="match status" value="1"/>
</dbReference>
<organism evidence="3 4">
    <name type="scientific">Subsaximicrobium wynnwilliamsii</name>
    <dbReference type="NCBI Taxonomy" id="291179"/>
    <lineage>
        <taxon>Bacteria</taxon>
        <taxon>Pseudomonadati</taxon>
        <taxon>Bacteroidota</taxon>
        <taxon>Flavobacteriia</taxon>
        <taxon>Flavobacteriales</taxon>
        <taxon>Flavobacteriaceae</taxon>
        <taxon>Subsaximicrobium</taxon>
    </lineage>
</organism>
<dbReference type="Pfam" id="PF00072">
    <property type="entry name" value="Response_reg"/>
    <property type="match status" value="1"/>
</dbReference>
<dbReference type="SUPFAM" id="SSF55785">
    <property type="entry name" value="PYP-like sensor domain (PAS domain)"/>
    <property type="match status" value="1"/>
</dbReference>
<sequence length="337" mass="39222">MPQRLPDYSEKLSVLIIEDNQGDFVLIEDYLLEKFKSIEIIHFTNFANSIDYLQNPKTKVSLILMDLHLPCLKGIELINTILAYNFHIPVVILTGYSDIDLAKKSLQIGVYDYLIKDEINPVILHKTIIYALNRSSFINQIEAEKSNYENLFNFSPQPTWLLDSKSLKIRNANDAAQKKYGYSLTQFLEMSFTQLFPIEEEELIKHKLISQEYELNSDHFTHFLSNGEEIKVDIYFREINGRSTHGLIVQSNDVSKTLQHISTIEVQNEKLRKIAWTQSHMVRAPLARILGIINVIEMEKMDADELLFYLKQLRVSGNEMDEIIRKIVNETNHIEKQ</sequence>
<dbReference type="SUPFAM" id="SSF52172">
    <property type="entry name" value="CheY-like"/>
    <property type="match status" value="1"/>
</dbReference>
<dbReference type="PROSITE" id="PS50110">
    <property type="entry name" value="RESPONSE_REGULATORY"/>
    <property type="match status" value="1"/>
</dbReference>
<accession>A0A5C6ZFR7</accession>
<dbReference type="InterPro" id="IPR001789">
    <property type="entry name" value="Sig_transdc_resp-reg_receiver"/>
</dbReference>
<evidence type="ECO:0000259" key="2">
    <source>
        <dbReference type="PROSITE" id="PS50110"/>
    </source>
</evidence>
<evidence type="ECO:0000256" key="1">
    <source>
        <dbReference type="PROSITE-ProRule" id="PRU00169"/>
    </source>
</evidence>
<evidence type="ECO:0000313" key="3">
    <source>
        <dbReference type="EMBL" id="TXD88947.1"/>
    </source>
</evidence>
<dbReference type="EMBL" id="VORO01000010">
    <property type="protein sequence ID" value="TXD88947.1"/>
    <property type="molecule type" value="Genomic_DNA"/>
</dbReference>
<dbReference type="PANTHER" id="PTHR45526:SF1">
    <property type="entry name" value="TRANSCRIPTIONAL REGULATORY PROTEIN DCUR-RELATED"/>
    <property type="match status" value="1"/>
</dbReference>
<dbReference type="InterPro" id="IPR051271">
    <property type="entry name" value="2C-system_Tx_regulators"/>
</dbReference>
<feature type="modified residue" description="4-aspartylphosphate" evidence="1">
    <location>
        <position position="66"/>
    </location>
</feature>
<dbReference type="GO" id="GO:0000155">
    <property type="term" value="F:phosphorelay sensor kinase activity"/>
    <property type="evidence" value="ECO:0007669"/>
    <property type="project" value="InterPro"/>
</dbReference>
<dbReference type="InterPro" id="IPR035965">
    <property type="entry name" value="PAS-like_dom_sf"/>
</dbReference>
<dbReference type="SUPFAM" id="SSF47384">
    <property type="entry name" value="Homodimeric domain of signal transducing histidine kinase"/>
    <property type="match status" value="1"/>
</dbReference>
<dbReference type="SMART" id="SM00448">
    <property type="entry name" value="REC"/>
    <property type="match status" value="1"/>
</dbReference>
<comment type="caution">
    <text evidence="3">The sequence shown here is derived from an EMBL/GenBank/DDBJ whole genome shotgun (WGS) entry which is preliminary data.</text>
</comment>
<dbReference type="GO" id="GO:0000156">
    <property type="term" value="F:phosphorelay response regulator activity"/>
    <property type="evidence" value="ECO:0007669"/>
    <property type="project" value="TreeGrafter"/>
</dbReference>
<dbReference type="Gene3D" id="3.40.50.2300">
    <property type="match status" value="1"/>
</dbReference>
<evidence type="ECO:0000313" key="4">
    <source>
        <dbReference type="Proteomes" id="UP000321578"/>
    </source>
</evidence>
<dbReference type="Pfam" id="PF13188">
    <property type="entry name" value="PAS_8"/>
    <property type="match status" value="1"/>
</dbReference>
<dbReference type="OrthoDB" id="9124519at2"/>
<dbReference type="InterPro" id="IPR036097">
    <property type="entry name" value="HisK_dim/P_sf"/>
</dbReference>
<feature type="domain" description="Response regulatory" evidence="2">
    <location>
        <begin position="13"/>
        <end position="131"/>
    </location>
</feature>
<dbReference type="NCBIfam" id="TIGR00229">
    <property type="entry name" value="sensory_box"/>
    <property type="match status" value="1"/>
</dbReference>
<protein>
    <submittedName>
        <fullName evidence="3">Response regulator</fullName>
    </submittedName>
</protein>
<gene>
    <name evidence="3" type="ORF">ESY86_10655</name>
</gene>
<keyword evidence="4" id="KW-1185">Reference proteome</keyword>
<dbReference type="CDD" id="cd00156">
    <property type="entry name" value="REC"/>
    <property type="match status" value="1"/>
</dbReference>
<keyword evidence="1" id="KW-0597">Phosphoprotein</keyword>
<dbReference type="InterPro" id="IPR000014">
    <property type="entry name" value="PAS"/>
</dbReference>
<dbReference type="InterPro" id="IPR011006">
    <property type="entry name" value="CheY-like_superfamily"/>
</dbReference>
<dbReference type="PANTHER" id="PTHR45526">
    <property type="entry name" value="TRANSCRIPTIONAL REGULATORY PROTEIN DPIA"/>
    <property type="match status" value="1"/>
</dbReference>
<proteinExistence type="predicted"/>
<dbReference type="SMART" id="SM00091">
    <property type="entry name" value="PAS"/>
    <property type="match status" value="1"/>
</dbReference>